<evidence type="ECO:0000313" key="2">
    <source>
        <dbReference type="EMBL" id="CAB3263244.1"/>
    </source>
</evidence>
<feature type="compositionally biased region" description="Polar residues" evidence="1">
    <location>
        <begin position="182"/>
        <end position="193"/>
    </location>
</feature>
<evidence type="ECO:0000256" key="1">
    <source>
        <dbReference type="SAM" id="MobiDB-lite"/>
    </source>
</evidence>
<feature type="compositionally biased region" description="Basic residues" evidence="1">
    <location>
        <begin position="165"/>
        <end position="175"/>
    </location>
</feature>
<proteinExistence type="evidence at transcript level"/>
<gene>
    <name evidence="2" type="primary">LOC104266817</name>
</gene>
<name>A0A6F9DIE8_9ASCI</name>
<protein>
    <submittedName>
        <fullName evidence="2">Uncharacterized protein LOC104266817</fullName>
    </submittedName>
</protein>
<dbReference type="PANTHER" id="PTHR47225">
    <property type="entry name" value="EF-HAND CALCIUM-BINDING DOMAIN-CONTAINING PROTEIN 12"/>
    <property type="match status" value="1"/>
</dbReference>
<dbReference type="PANTHER" id="PTHR47225:SF1">
    <property type="entry name" value="EF-HAND CALCIUM-BINDING DOMAIN-CONTAINING PROTEIN 12"/>
    <property type="match status" value="1"/>
</dbReference>
<organism evidence="2">
    <name type="scientific">Phallusia mammillata</name>
    <dbReference type="NCBI Taxonomy" id="59560"/>
    <lineage>
        <taxon>Eukaryota</taxon>
        <taxon>Metazoa</taxon>
        <taxon>Chordata</taxon>
        <taxon>Tunicata</taxon>
        <taxon>Ascidiacea</taxon>
        <taxon>Phlebobranchia</taxon>
        <taxon>Ascidiidae</taxon>
        <taxon>Phallusia</taxon>
    </lineage>
</organism>
<accession>A0A6F9DIE8</accession>
<dbReference type="InterPro" id="IPR042847">
    <property type="entry name" value="EFC12"/>
</dbReference>
<dbReference type="EMBL" id="LR787382">
    <property type="protein sequence ID" value="CAB3263244.1"/>
    <property type="molecule type" value="mRNA"/>
</dbReference>
<sequence length="209" mass="23964">MKANNFLATDIFPTDDMTISSEACREGLDTMVKMDYINKSEANVIQKYFYDKGSPMSLFKALNLVTKRTKRQSSAVSAISEEKQESEEIPESPVYRKSKDQKQLRLLEYEMAVQLCEEQGIVLSETLLRKALLIPDDLPRSTKIRTKLRQPGECLQSDFWKAQHKSTLRRRKRKTSPTTTSEGLSSGRRTPSDVNLITFPRLRDVAPER</sequence>
<feature type="region of interest" description="Disordered" evidence="1">
    <location>
        <begin position="74"/>
        <end position="97"/>
    </location>
</feature>
<reference evidence="2" key="1">
    <citation type="submission" date="2020-04" db="EMBL/GenBank/DDBJ databases">
        <authorList>
            <person name="Neveu A P."/>
        </authorList>
    </citation>
    <scope>NUCLEOTIDE SEQUENCE</scope>
    <source>
        <tissue evidence="2">Whole embryo</tissue>
    </source>
</reference>
<feature type="region of interest" description="Disordered" evidence="1">
    <location>
        <begin position="165"/>
        <end position="193"/>
    </location>
</feature>
<dbReference type="AlphaFoldDB" id="A0A6F9DIE8"/>